<dbReference type="AlphaFoldDB" id="A0A5N5WXX2"/>
<sequence length="130" mass="14504">MMDYNQYNLSKLLLLYGIIKLASIIDPITDRPRHSTPMVINCFDACFCKTELAGGLTGVLEVIFKIFEWMFARPAEEVSRLVVVAAAVRPIFLLDLTGLLGNALWTTVTGVITKTCWIPCISPAMYFALQ</sequence>
<dbReference type="EMBL" id="ML732243">
    <property type="protein sequence ID" value="KAB8072597.1"/>
    <property type="molecule type" value="Genomic_DNA"/>
</dbReference>
<proteinExistence type="predicted"/>
<evidence type="ECO:0000313" key="2">
    <source>
        <dbReference type="Proteomes" id="UP000326565"/>
    </source>
</evidence>
<reference evidence="1 2" key="1">
    <citation type="submission" date="2019-04" db="EMBL/GenBank/DDBJ databases">
        <title>Friends and foes A comparative genomics study of 23 Aspergillus species from section Flavi.</title>
        <authorList>
            <consortium name="DOE Joint Genome Institute"/>
            <person name="Kjaerbolling I."/>
            <person name="Vesth T."/>
            <person name="Frisvad J.C."/>
            <person name="Nybo J.L."/>
            <person name="Theobald S."/>
            <person name="Kildgaard S."/>
            <person name="Isbrandt T."/>
            <person name="Kuo A."/>
            <person name="Sato A."/>
            <person name="Lyhne E.K."/>
            <person name="Kogle M.E."/>
            <person name="Wiebenga A."/>
            <person name="Kun R.S."/>
            <person name="Lubbers R.J."/>
            <person name="Makela M.R."/>
            <person name="Barry K."/>
            <person name="Chovatia M."/>
            <person name="Clum A."/>
            <person name="Daum C."/>
            <person name="Haridas S."/>
            <person name="He G."/>
            <person name="LaButti K."/>
            <person name="Lipzen A."/>
            <person name="Mondo S."/>
            <person name="Riley R."/>
            <person name="Salamov A."/>
            <person name="Simmons B.A."/>
            <person name="Magnuson J.K."/>
            <person name="Henrissat B."/>
            <person name="Mortensen U.H."/>
            <person name="Larsen T.O."/>
            <person name="Devries R.P."/>
            <person name="Grigoriev I.V."/>
            <person name="Machida M."/>
            <person name="Baker S.E."/>
            <person name="Andersen M.R."/>
        </authorList>
    </citation>
    <scope>NUCLEOTIDE SEQUENCE [LARGE SCALE GENOMIC DNA]</scope>
    <source>
        <strain evidence="1 2">CBS 151.66</strain>
    </source>
</reference>
<keyword evidence="2" id="KW-1185">Reference proteome</keyword>
<protein>
    <submittedName>
        <fullName evidence="1">Uncharacterized protein</fullName>
    </submittedName>
</protein>
<organism evidence="1 2">
    <name type="scientific">Aspergillus leporis</name>
    <dbReference type="NCBI Taxonomy" id="41062"/>
    <lineage>
        <taxon>Eukaryota</taxon>
        <taxon>Fungi</taxon>
        <taxon>Dikarya</taxon>
        <taxon>Ascomycota</taxon>
        <taxon>Pezizomycotina</taxon>
        <taxon>Eurotiomycetes</taxon>
        <taxon>Eurotiomycetidae</taxon>
        <taxon>Eurotiales</taxon>
        <taxon>Aspergillaceae</taxon>
        <taxon>Aspergillus</taxon>
        <taxon>Aspergillus subgen. Circumdati</taxon>
    </lineage>
</organism>
<dbReference type="OrthoDB" id="542013at2759"/>
<gene>
    <name evidence="1" type="ORF">BDV29DRAFT_158374</name>
</gene>
<evidence type="ECO:0000313" key="1">
    <source>
        <dbReference type="EMBL" id="KAB8072597.1"/>
    </source>
</evidence>
<dbReference type="Proteomes" id="UP000326565">
    <property type="component" value="Unassembled WGS sequence"/>
</dbReference>
<accession>A0A5N5WXX2</accession>
<name>A0A5N5WXX2_9EURO</name>